<gene>
    <name evidence="2" type="ORF">ADL15_21910</name>
</gene>
<dbReference type="Gene3D" id="3.40.50.1820">
    <property type="entry name" value="alpha/beta hydrolase"/>
    <property type="match status" value="1"/>
</dbReference>
<evidence type="ECO:0000313" key="2">
    <source>
        <dbReference type="EMBL" id="KUL31527.1"/>
    </source>
</evidence>
<dbReference type="AlphaFoldDB" id="A0A124GA93"/>
<accession>A0A124GA93</accession>
<dbReference type="Pfam" id="PF06259">
    <property type="entry name" value="Abhydrolase_8"/>
    <property type="match status" value="1"/>
</dbReference>
<dbReference type="SUPFAM" id="SSF53474">
    <property type="entry name" value="alpha/beta-Hydrolases"/>
    <property type="match status" value="1"/>
</dbReference>
<comment type="caution">
    <text evidence="2">The sequence shown here is derived from an EMBL/GenBank/DDBJ whole genome shotgun (WGS) entry which is preliminary data.</text>
</comment>
<dbReference type="InterPro" id="IPR010427">
    <property type="entry name" value="DUF1023"/>
</dbReference>
<evidence type="ECO:0000313" key="3">
    <source>
        <dbReference type="Proteomes" id="UP000053244"/>
    </source>
</evidence>
<dbReference type="ESTHER" id="9actn-a0a124ga93">
    <property type="family name" value="Duf_1023"/>
</dbReference>
<reference evidence="2 3" key="1">
    <citation type="submission" date="2015-10" db="EMBL/GenBank/DDBJ databases">
        <authorList>
            <person name="Gilbert D.G."/>
        </authorList>
    </citation>
    <scope>NUCLEOTIDE SEQUENCE [LARGE SCALE GENOMIC DNA]</scope>
    <source>
        <strain evidence="2 3">NRRL B-16712</strain>
    </source>
</reference>
<sequence length="537" mass="57370">MSEITLALLAGTNAAGFTEASDAWARMAAGLDAGLDRFAAASQYLPAVWPTGEAAQDRVAALRAELSNAHAPCKNVSRALRTHADTILSLQSMLADIQGECAAEGITVDLTTATVSAHDITDTAQAARVAGLVQSYTRQLAELLTRARSLDLETVVALAELPPTAGTARTGPGITKDDVARMRGKSSQEVRAWWGSLTRDQQDQAIRDFPREVGWLDGVPAGDRDKANRIGLAQHKQYLKDRYENPDMWAEQDETLNELDRVETIEQGLDKLGARGFLLGFDTAAYAGDGKLVVAMGDPDTARNTGVWVPGLGTTLGNTDGNIDRILAMNRRADALTPQAGDVSTVYWLGYDTPDFTNTSVLQNGRSLDARDPYLNFMQGLRATHDSDVGHLVAMGHSYGTTVLGEAAATHQLPVDDIVVAGSPGMHVPQASDLMADPRHVWAGASPGDPVPRAGALLDPFNAAVPPTITAERLFDAAHGLAPTEQGFGANVWQADTKGHTHYWDEDSESLMNQSRVLAGAYDQVTLNGGTAPENWR</sequence>
<name>A0A124GA93_9ACTN</name>
<dbReference type="RefSeq" id="WP_067694219.1">
    <property type="nucleotide sequence ID" value="NZ_LLZH01000211.1"/>
</dbReference>
<protein>
    <recommendedName>
        <fullName evidence="1">DUF1023 domain-containing protein</fullName>
    </recommendedName>
</protein>
<dbReference type="InterPro" id="IPR029058">
    <property type="entry name" value="AB_hydrolase_fold"/>
</dbReference>
<evidence type="ECO:0000259" key="1">
    <source>
        <dbReference type="Pfam" id="PF06259"/>
    </source>
</evidence>
<dbReference type="Proteomes" id="UP000053244">
    <property type="component" value="Unassembled WGS sequence"/>
</dbReference>
<organism evidence="2 3">
    <name type="scientific">Actinoplanes awajinensis subsp. mycoplanecinus</name>
    <dbReference type="NCBI Taxonomy" id="135947"/>
    <lineage>
        <taxon>Bacteria</taxon>
        <taxon>Bacillati</taxon>
        <taxon>Actinomycetota</taxon>
        <taxon>Actinomycetes</taxon>
        <taxon>Micromonosporales</taxon>
        <taxon>Micromonosporaceae</taxon>
        <taxon>Actinoplanes</taxon>
    </lineage>
</organism>
<proteinExistence type="predicted"/>
<dbReference type="EMBL" id="LLZH01000211">
    <property type="protein sequence ID" value="KUL31527.1"/>
    <property type="molecule type" value="Genomic_DNA"/>
</dbReference>
<feature type="domain" description="DUF1023" evidence="1">
    <location>
        <begin position="289"/>
        <end position="454"/>
    </location>
</feature>
<keyword evidence="3" id="KW-1185">Reference proteome</keyword>